<feature type="binding site" evidence="6">
    <location>
        <begin position="93"/>
        <end position="100"/>
    </location>
    <ligand>
        <name>ATP</name>
        <dbReference type="ChEBI" id="CHEBI:30616"/>
    </ligand>
</feature>
<dbReference type="Gene3D" id="1.20.120.720">
    <property type="entry name" value="Myosin VI head, motor domain, U50 subdomain"/>
    <property type="match status" value="1"/>
</dbReference>
<dbReference type="PANTHER" id="PTHR13140">
    <property type="entry name" value="MYOSIN"/>
    <property type="match status" value="1"/>
</dbReference>
<evidence type="ECO:0000256" key="1">
    <source>
        <dbReference type="ARBA" id="ARBA00022741"/>
    </source>
</evidence>
<dbReference type="EMBL" id="CAWYQH010000130">
    <property type="protein sequence ID" value="CAK8692985.1"/>
    <property type="molecule type" value="Genomic_DNA"/>
</dbReference>
<dbReference type="SUPFAM" id="SSF52540">
    <property type="entry name" value="P-loop containing nucleoside triphosphate hydrolases"/>
    <property type="match status" value="1"/>
</dbReference>
<keyword evidence="4 6" id="KW-0505">Motor protein</keyword>
<dbReference type="SMART" id="SM00242">
    <property type="entry name" value="MYSc"/>
    <property type="match status" value="1"/>
</dbReference>
<comment type="similarity">
    <text evidence="6">Belongs to the TRAFAC class myosin-kinesin ATPase superfamily. Myosin family.</text>
</comment>
<keyword evidence="5 6" id="KW-0009">Actin-binding</keyword>
<keyword evidence="9" id="KW-1185">Reference proteome</keyword>
<feature type="region of interest" description="Actin-binding" evidence="6">
    <location>
        <begin position="617"/>
        <end position="639"/>
    </location>
</feature>
<protein>
    <recommendedName>
        <fullName evidence="7">Myosin motor domain-containing protein</fullName>
    </recommendedName>
</protein>
<accession>A0ABP0GRX8</accession>
<evidence type="ECO:0000259" key="7">
    <source>
        <dbReference type="PROSITE" id="PS51456"/>
    </source>
</evidence>
<organism evidence="8 9">
    <name type="scientific">Clavelina lepadiformis</name>
    <name type="common">Light-bulb sea squirt</name>
    <name type="synonym">Ascidia lepadiformis</name>
    <dbReference type="NCBI Taxonomy" id="159417"/>
    <lineage>
        <taxon>Eukaryota</taxon>
        <taxon>Metazoa</taxon>
        <taxon>Chordata</taxon>
        <taxon>Tunicata</taxon>
        <taxon>Ascidiacea</taxon>
        <taxon>Aplousobranchia</taxon>
        <taxon>Clavelinidae</taxon>
        <taxon>Clavelina</taxon>
    </lineage>
</organism>
<dbReference type="InterPro" id="IPR027417">
    <property type="entry name" value="P-loop_NTPase"/>
</dbReference>
<reference evidence="8 9" key="1">
    <citation type="submission" date="2024-02" db="EMBL/GenBank/DDBJ databases">
        <authorList>
            <person name="Daric V."/>
            <person name="Darras S."/>
        </authorList>
    </citation>
    <scope>NUCLEOTIDE SEQUENCE [LARGE SCALE GENOMIC DNA]</scope>
</reference>
<gene>
    <name evidence="8" type="ORF">CVLEPA_LOCUS26213</name>
</gene>
<dbReference type="Pfam" id="PF00063">
    <property type="entry name" value="Myosin_head"/>
    <property type="match status" value="1"/>
</dbReference>
<keyword evidence="3 6" id="KW-0518">Myosin</keyword>
<dbReference type="Gene3D" id="1.20.58.530">
    <property type="match status" value="1"/>
</dbReference>
<dbReference type="PRINTS" id="PR00193">
    <property type="entry name" value="MYOSINHEAVY"/>
</dbReference>
<evidence type="ECO:0000313" key="8">
    <source>
        <dbReference type="EMBL" id="CAK8692985.1"/>
    </source>
</evidence>
<comment type="caution">
    <text evidence="8">The sequence shown here is derived from an EMBL/GenBank/DDBJ whole genome shotgun (WGS) entry which is preliminary data.</text>
</comment>
<proteinExistence type="inferred from homology"/>
<dbReference type="InterPro" id="IPR001609">
    <property type="entry name" value="Myosin_head_motor_dom-like"/>
</dbReference>
<evidence type="ECO:0000313" key="9">
    <source>
        <dbReference type="Proteomes" id="UP001642483"/>
    </source>
</evidence>
<feature type="domain" description="Myosin motor" evidence="7">
    <location>
        <begin position="1"/>
        <end position="756"/>
    </location>
</feature>
<dbReference type="Gene3D" id="1.10.10.820">
    <property type="match status" value="1"/>
</dbReference>
<keyword evidence="2 6" id="KW-0067">ATP-binding</keyword>
<name>A0ABP0GRX8_CLALP</name>
<dbReference type="InterPro" id="IPR036961">
    <property type="entry name" value="Kinesin_motor_dom_sf"/>
</dbReference>
<keyword evidence="1 6" id="KW-0547">Nucleotide-binding</keyword>
<evidence type="ECO:0000256" key="6">
    <source>
        <dbReference type="PROSITE-ProRule" id="PRU00782"/>
    </source>
</evidence>
<dbReference type="Proteomes" id="UP001642483">
    <property type="component" value="Unassembled WGS sequence"/>
</dbReference>
<sequence>MASLSTQSVLFFLRKAYYAGIYYTNLGSGTILAINPFQDVDELFNAKKVHAYHSASLSELGLMPAHVFSVAERALRHMLAGMQRENQSIIISGESGAGKTWTVRCLMRYLAVVGIDTTAISCKPEAGDSRCLTNVMLSESFVGDQIEHRILSSNPILEAFGNAATPRNHNSSRFGKYIQLQYDRSGTIVGAKLQVYLLEKTRVANHTSSERPYHIFPQLFYGSTPEERKEWQLPKQVSFQEHRTFNQNWNNNVDGLTSLDEIEDEDLNQDKFHVECDIDKMDDDVAFKKTCKSMLSVGISHKMQSQIFKILSVILHLERLLFDGADDMNNPCSLTADCQSNGKHAASLLAVPINCLLQAVTVREIQAGGSSEKRRSIFKRSCTREECSSRRDALMKYLYEQVFLWLVKHIGNDLCAPPNEACSFIGLLDVYGFESFHENGLEQLCINYANEKLQQYYVSNFLKLQQEELALEGVSWEGLDLNNKVSCLNVLESPRSSIFALLNEECRLNRASNPSQLRDRISEHFFGNGHICRPRISTSTPAFSVLHYAGSVTYDTDQLIMKNKDELPHEIANLLMNSRNEFVQNLISRKVQASLARGKAAKGKAQETVLTEFKKSLDGLLTTLSSTNCHYIRCIKPNNISAPSQFDSFHVVDQLRSSGVVETVQICGHLHPHRISYPHFLSHFSFLLQQKKKMGYVNMNDSLLIEYDAAQETCNWVLNFICWKYPYLERAKSWKFGKNFIFLSSILYEILENERSQQMNFSATKIQVAWLSYSHRKRCRELRKRILEERKNACLVFQRAWRLRLLITRRARERRVKTRKRHNASRVIQQAWLAYVSRKQDRIKQQEELAALQNVTTEDSGSESEFKIPAVNVIDVQYASLHNTTDTLAEKKVSKSETFLWYSWSGNSYIIRYFPSMTLMSLHLLCMCFKRPLDLVSRCYTQTVEIPCCHAFYQNSFGSSFSSNFSLTSEYSEVCTLPLNSFNLSDTDEFYLSKSPSRSCILPYSNVAPKAHDT</sequence>
<dbReference type="Gene3D" id="3.40.850.10">
    <property type="entry name" value="Kinesin motor domain"/>
    <property type="match status" value="1"/>
</dbReference>
<dbReference type="Gene3D" id="1.20.5.4820">
    <property type="match status" value="1"/>
</dbReference>
<dbReference type="PROSITE" id="PS51456">
    <property type="entry name" value="MYOSIN_MOTOR"/>
    <property type="match status" value="1"/>
</dbReference>
<evidence type="ECO:0000256" key="2">
    <source>
        <dbReference type="ARBA" id="ARBA00022840"/>
    </source>
</evidence>
<dbReference type="CDD" id="cd00124">
    <property type="entry name" value="MYSc"/>
    <property type="match status" value="1"/>
</dbReference>
<evidence type="ECO:0000256" key="5">
    <source>
        <dbReference type="ARBA" id="ARBA00023203"/>
    </source>
</evidence>
<evidence type="ECO:0000256" key="3">
    <source>
        <dbReference type="ARBA" id="ARBA00023123"/>
    </source>
</evidence>
<dbReference type="PANTHER" id="PTHR13140:SF289">
    <property type="entry name" value="UNCONVENTIONAL MYOSIN-XIX"/>
    <property type="match status" value="1"/>
</dbReference>
<evidence type="ECO:0000256" key="4">
    <source>
        <dbReference type="ARBA" id="ARBA00023175"/>
    </source>
</evidence>